<accession>A0ABV7L794</accession>
<keyword evidence="5" id="KW-1185">Reference proteome</keyword>
<feature type="domain" description="STAS" evidence="3">
    <location>
        <begin position="1"/>
        <end position="110"/>
    </location>
</feature>
<name>A0ABV7L794_9PROT</name>
<dbReference type="InterPro" id="IPR002645">
    <property type="entry name" value="STAS_dom"/>
</dbReference>
<evidence type="ECO:0000313" key="4">
    <source>
        <dbReference type="EMBL" id="MFC3230419.1"/>
    </source>
</evidence>
<evidence type="ECO:0000313" key="5">
    <source>
        <dbReference type="Proteomes" id="UP001595528"/>
    </source>
</evidence>
<dbReference type="PANTHER" id="PTHR33495:SF2">
    <property type="entry name" value="ANTI-SIGMA FACTOR ANTAGONIST TM_1081-RELATED"/>
    <property type="match status" value="1"/>
</dbReference>
<sequence>MQISESRQGNVMILEISGRLDTEATKPFEISVLQHLDEGEEMLVLDMGGVDYINSSCLRVVLMAAKRLHSAHGRLALCALGDTIREVFDVSGFSRILEIHPSRSRAVASMH</sequence>
<dbReference type="SUPFAM" id="SSF52091">
    <property type="entry name" value="SpoIIaa-like"/>
    <property type="match status" value="1"/>
</dbReference>
<dbReference type="InterPro" id="IPR036513">
    <property type="entry name" value="STAS_dom_sf"/>
</dbReference>
<dbReference type="Pfam" id="PF01740">
    <property type="entry name" value="STAS"/>
    <property type="match status" value="1"/>
</dbReference>
<evidence type="ECO:0000256" key="1">
    <source>
        <dbReference type="ARBA" id="ARBA00009013"/>
    </source>
</evidence>
<dbReference type="PROSITE" id="PS50801">
    <property type="entry name" value="STAS"/>
    <property type="match status" value="1"/>
</dbReference>
<dbReference type="EMBL" id="JBHRTR010000046">
    <property type="protein sequence ID" value="MFC3230419.1"/>
    <property type="molecule type" value="Genomic_DNA"/>
</dbReference>
<dbReference type="CDD" id="cd07043">
    <property type="entry name" value="STAS_anti-anti-sigma_factors"/>
    <property type="match status" value="1"/>
</dbReference>
<proteinExistence type="inferred from homology"/>
<dbReference type="RefSeq" id="WP_379905576.1">
    <property type="nucleotide sequence ID" value="NZ_JBHRTR010000046.1"/>
</dbReference>
<evidence type="ECO:0000259" key="3">
    <source>
        <dbReference type="PROSITE" id="PS50801"/>
    </source>
</evidence>
<gene>
    <name evidence="4" type="ORF">ACFOGJ_24435</name>
</gene>
<evidence type="ECO:0000256" key="2">
    <source>
        <dbReference type="RuleBase" id="RU003749"/>
    </source>
</evidence>
<dbReference type="Gene3D" id="3.30.750.24">
    <property type="entry name" value="STAS domain"/>
    <property type="match status" value="1"/>
</dbReference>
<reference evidence="5" key="1">
    <citation type="journal article" date="2019" name="Int. J. Syst. Evol. Microbiol.">
        <title>The Global Catalogue of Microorganisms (GCM) 10K type strain sequencing project: providing services to taxonomists for standard genome sequencing and annotation.</title>
        <authorList>
            <consortium name="The Broad Institute Genomics Platform"/>
            <consortium name="The Broad Institute Genome Sequencing Center for Infectious Disease"/>
            <person name="Wu L."/>
            <person name="Ma J."/>
        </authorList>
    </citation>
    <scope>NUCLEOTIDE SEQUENCE [LARGE SCALE GENOMIC DNA]</scope>
    <source>
        <strain evidence="5">KCTC 42964</strain>
    </source>
</reference>
<dbReference type="InterPro" id="IPR003658">
    <property type="entry name" value="Anti-sigma_ant"/>
</dbReference>
<comment type="caution">
    <text evidence="4">The sequence shown here is derived from an EMBL/GenBank/DDBJ whole genome shotgun (WGS) entry which is preliminary data.</text>
</comment>
<comment type="similarity">
    <text evidence="1 2">Belongs to the anti-sigma-factor antagonist family.</text>
</comment>
<dbReference type="Proteomes" id="UP001595528">
    <property type="component" value="Unassembled WGS sequence"/>
</dbReference>
<protein>
    <recommendedName>
        <fullName evidence="2">Anti-sigma factor antagonist</fullName>
    </recommendedName>
</protein>
<dbReference type="NCBIfam" id="TIGR00377">
    <property type="entry name" value="ant_ant_sig"/>
    <property type="match status" value="1"/>
</dbReference>
<dbReference type="PANTHER" id="PTHR33495">
    <property type="entry name" value="ANTI-SIGMA FACTOR ANTAGONIST TM_1081-RELATED-RELATED"/>
    <property type="match status" value="1"/>
</dbReference>
<organism evidence="4 5">
    <name type="scientific">Marinibaculum pumilum</name>
    <dbReference type="NCBI Taxonomy" id="1766165"/>
    <lineage>
        <taxon>Bacteria</taxon>
        <taxon>Pseudomonadati</taxon>
        <taxon>Pseudomonadota</taxon>
        <taxon>Alphaproteobacteria</taxon>
        <taxon>Rhodospirillales</taxon>
        <taxon>Rhodospirillaceae</taxon>
        <taxon>Marinibaculum</taxon>
    </lineage>
</organism>